<dbReference type="Proteomes" id="UP001199469">
    <property type="component" value="Unassembled WGS sequence"/>
</dbReference>
<gene>
    <name evidence="2" type="ORF">LQ327_08740</name>
</gene>
<dbReference type="EMBL" id="JAJNDB010000001">
    <property type="protein sequence ID" value="MCD2193468.1"/>
    <property type="molecule type" value="Genomic_DNA"/>
</dbReference>
<dbReference type="Pfam" id="PF00753">
    <property type="entry name" value="Lactamase_B"/>
    <property type="match status" value="1"/>
</dbReference>
<dbReference type="SMART" id="SM00849">
    <property type="entry name" value="Lactamase_B"/>
    <property type="match status" value="1"/>
</dbReference>
<organism evidence="2 3">
    <name type="scientific">Actinomycetospora endophytica</name>
    <dbReference type="NCBI Taxonomy" id="2291215"/>
    <lineage>
        <taxon>Bacteria</taxon>
        <taxon>Bacillati</taxon>
        <taxon>Actinomycetota</taxon>
        <taxon>Actinomycetes</taxon>
        <taxon>Pseudonocardiales</taxon>
        <taxon>Pseudonocardiaceae</taxon>
        <taxon>Actinomycetospora</taxon>
    </lineage>
</organism>
<sequence length="268" mass="28329">MTDASGTARPEHPTYELLRPVTAAASVVLADNPSGMTLDGTNSWVLRAPGQRGCVVVDPGPDDPRHLDALVDQGPVELVLLTHHHLDHSESARTFSERTGAPVRALDPELCLGAEGLGAGEALGAAGLDIRVVATPGHTTDSLCFVLDGDGSVLTGDTVLGRGTTVLGDHHGALGEYLTSLQRLAALPAGTTLLPGHGPDLTDAPRTAREYLAHREQRLDQVREALRRLGDDVTPRQVVEVVYADVDESLWPAADISVAAQLEYLRSM</sequence>
<dbReference type="Gene3D" id="1.10.10.10">
    <property type="entry name" value="Winged helix-like DNA-binding domain superfamily/Winged helix DNA-binding domain"/>
    <property type="match status" value="1"/>
</dbReference>
<evidence type="ECO:0000313" key="3">
    <source>
        <dbReference type="Proteomes" id="UP001199469"/>
    </source>
</evidence>
<reference evidence="2 3" key="1">
    <citation type="submission" date="2021-11" db="EMBL/GenBank/DDBJ databases">
        <title>Draft genome sequence of Actinomycetospora sp. SF1 isolated from the rhizosphere soil.</title>
        <authorList>
            <person name="Duangmal K."/>
            <person name="Chantavorakit T."/>
        </authorList>
    </citation>
    <scope>NUCLEOTIDE SEQUENCE [LARGE SCALE GENOMIC DNA]</scope>
    <source>
        <strain evidence="2 3">TBRC 5722</strain>
    </source>
</reference>
<protein>
    <submittedName>
        <fullName evidence="2">MBL fold metallo-hydrolase</fullName>
    </submittedName>
</protein>
<dbReference type="PANTHER" id="PTHR23131:SF0">
    <property type="entry name" value="ENDORIBONUCLEASE LACTB2"/>
    <property type="match status" value="1"/>
</dbReference>
<dbReference type="InterPro" id="IPR050662">
    <property type="entry name" value="Sec-metab_biosynth-thioest"/>
</dbReference>
<dbReference type="InterPro" id="IPR036866">
    <property type="entry name" value="RibonucZ/Hydroxyglut_hydro"/>
</dbReference>
<dbReference type="Gene3D" id="3.60.15.10">
    <property type="entry name" value="Ribonuclease Z/Hydroxyacylglutathione hydrolase-like"/>
    <property type="match status" value="1"/>
</dbReference>
<dbReference type="SUPFAM" id="SSF56281">
    <property type="entry name" value="Metallo-hydrolase/oxidoreductase"/>
    <property type="match status" value="1"/>
</dbReference>
<keyword evidence="3" id="KW-1185">Reference proteome</keyword>
<evidence type="ECO:0000259" key="1">
    <source>
        <dbReference type="SMART" id="SM00849"/>
    </source>
</evidence>
<dbReference type="InterPro" id="IPR036388">
    <property type="entry name" value="WH-like_DNA-bd_sf"/>
</dbReference>
<dbReference type="RefSeq" id="WP_230731651.1">
    <property type="nucleotide sequence ID" value="NZ_JAJNDB010000001.1"/>
</dbReference>
<dbReference type="PANTHER" id="PTHR23131">
    <property type="entry name" value="ENDORIBONUCLEASE LACTB2"/>
    <property type="match status" value="1"/>
</dbReference>
<dbReference type="InterPro" id="IPR041516">
    <property type="entry name" value="LACTB2_WH"/>
</dbReference>
<comment type="caution">
    <text evidence="2">The sequence shown here is derived from an EMBL/GenBank/DDBJ whole genome shotgun (WGS) entry which is preliminary data.</text>
</comment>
<feature type="domain" description="Metallo-beta-lactamase" evidence="1">
    <location>
        <begin position="40"/>
        <end position="197"/>
    </location>
</feature>
<dbReference type="Pfam" id="PF17778">
    <property type="entry name" value="WHD_BLACT"/>
    <property type="match status" value="1"/>
</dbReference>
<proteinExistence type="predicted"/>
<dbReference type="CDD" id="cd16278">
    <property type="entry name" value="metallo-hydrolase-like_MBL-fold"/>
    <property type="match status" value="1"/>
</dbReference>
<evidence type="ECO:0000313" key="2">
    <source>
        <dbReference type="EMBL" id="MCD2193468.1"/>
    </source>
</evidence>
<name>A0ABS8P620_9PSEU</name>
<accession>A0ABS8P620</accession>
<dbReference type="InterPro" id="IPR001279">
    <property type="entry name" value="Metallo-B-lactamas"/>
</dbReference>